<evidence type="ECO:0000256" key="1">
    <source>
        <dbReference type="SAM" id="Phobius"/>
    </source>
</evidence>
<accession>A0AAV2VQ55</accession>
<keyword evidence="1" id="KW-0472">Membrane</keyword>
<gene>
    <name evidence="2" type="ORF">VIBNISOn1_1810012</name>
</gene>
<dbReference type="Proteomes" id="UP000018211">
    <property type="component" value="Unassembled WGS sequence"/>
</dbReference>
<dbReference type="AlphaFoldDB" id="A0AAV2VQ55"/>
<reference evidence="2 3" key="1">
    <citation type="journal article" date="2013" name="ISME J.">
        <title>Comparative genomics of pathogenic lineages of Vibrio nigripulchritudo identifies virulence-associated traits.</title>
        <authorList>
            <person name="Goudenege D."/>
            <person name="Labreuche Y."/>
            <person name="Krin E."/>
            <person name="Ansquer D."/>
            <person name="Mangenot S."/>
            <person name="Calteau A."/>
            <person name="Medigue C."/>
            <person name="Mazel D."/>
            <person name="Polz M.F."/>
            <person name="Le Roux F."/>
        </authorList>
    </citation>
    <scope>NUCLEOTIDE SEQUENCE [LARGE SCALE GENOMIC DNA]</scope>
    <source>
        <strain evidence="2 3">SOn1</strain>
    </source>
</reference>
<keyword evidence="1" id="KW-1133">Transmembrane helix</keyword>
<evidence type="ECO:0000313" key="2">
    <source>
        <dbReference type="EMBL" id="CCO46553.1"/>
    </source>
</evidence>
<organism evidence="2 3">
    <name type="scientific">Vibrio nigripulchritudo SOn1</name>
    <dbReference type="NCBI Taxonomy" id="1238450"/>
    <lineage>
        <taxon>Bacteria</taxon>
        <taxon>Pseudomonadati</taxon>
        <taxon>Pseudomonadota</taxon>
        <taxon>Gammaproteobacteria</taxon>
        <taxon>Vibrionales</taxon>
        <taxon>Vibrionaceae</taxon>
        <taxon>Vibrio</taxon>
    </lineage>
</organism>
<feature type="transmembrane region" description="Helical" evidence="1">
    <location>
        <begin position="59"/>
        <end position="82"/>
    </location>
</feature>
<evidence type="ECO:0000313" key="3">
    <source>
        <dbReference type="Proteomes" id="UP000018211"/>
    </source>
</evidence>
<dbReference type="EMBL" id="CAOF01000092">
    <property type="protein sequence ID" value="CCO46553.1"/>
    <property type="molecule type" value="Genomic_DNA"/>
</dbReference>
<sequence>MGKIKKIRLNKVKVRLADTKDPIASKISWDPVVPGGTRYKSQALFEEPDKVRISRSLTATLRGIAFIVPGLFALICSFTVMASNDDSTLSTFLLVWGGMFSAFGLRTLTRNRKVIFDKSCGLYYFGFKQDVYDKIDPTEQGNLKDIHAIQLVRELMGGERKYVSHELNLIFRNGERLNVMDHAKKDAIEDAAMRLGEFLDVPIWKAEY</sequence>
<comment type="caution">
    <text evidence="2">The sequence shown here is derived from an EMBL/GenBank/DDBJ whole genome shotgun (WGS) entry which is preliminary data.</text>
</comment>
<keyword evidence="1" id="KW-0812">Transmembrane</keyword>
<protein>
    <submittedName>
        <fullName evidence="2">Uncharacterized protein</fullName>
    </submittedName>
</protein>
<feature type="transmembrane region" description="Helical" evidence="1">
    <location>
        <begin position="88"/>
        <end position="108"/>
    </location>
</feature>
<proteinExistence type="predicted"/>
<name>A0AAV2VQ55_9VIBR</name>
<dbReference type="RefSeq" id="WP_022611636.1">
    <property type="nucleotide sequence ID" value="NZ_LK391965.1"/>
</dbReference>